<feature type="region of interest" description="Disordered" evidence="4">
    <location>
        <begin position="39"/>
        <end position="78"/>
    </location>
</feature>
<reference evidence="6" key="1">
    <citation type="journal article" date="2012" name="Nat. Biotechnol.">
        <title>Reference genome sequence of the model plant Setaria.</title>
        <authorList>
            <person name="Bennetzen J.L."/>
            <person name="Schmutz J."/>
            <person name="Wang H."/>
            <person name="Percifield R."/>
            <person name="Hawkins J."/>
            <person name="Pontaroli A.C."/>
            <person name="Estep M."/>
            <person name="Feng L."/>
            <person name="Vaughn J.N."/>
            <person name="Grimwood J."/>
            <person name="Jenkins J."/>
            <person name="Barry K."/>
            <person name="Lindquist E."/>
            <person name="Hellsten U."/>
            <person name="Deshpande S."/>
            <person name="Wang X."/>
            <person name="Wu X."/>
            <person name="Mitros T."/>
            <person name="Triplett J."/>
            <person name="Yang X."/>
            <person name="Ye C.Y."/>
            <person name="Mauro-Herrera M."/>
            <person name="Wang L."/>
            <person name="Li P."/>
            <person name="Sharma M."/>
            <person name="Sharma R."/>
            <person name="Ronald P.C."/>
            <person name="Panaud O."/>
            <person name="Kellogg E.A."/>
            <person name="Brutnell T.P."/>
            <person name="Doust A.N."/>
            <person name="Tuskan G.A."/>
            <person name="Rokhsar D."/>
            <person name="Devos K.M."/>
        </authorList>
    </citation>
    <scope>NUCLEOTIDE SEQUENCE [LARGE SCALE GENOMIC DNA]</scope>
    <source>
        <strain evidence="6">cv. Yugu1</strain>
    </source>
</reference>
<dbReference type="InterPro" id="IPR002885">
    <property type="entry name" value="PPR_rpt"/>
</dbReference>
<organism evidence="5 6">
    <name type="scientific">Setaria italica</name>
    <name type="common">Foxtail millet</name>
    <name type="synonym">Panicum italicum</name>
    <dbReference type="NCBI Taxonomy" id="4555"/>
    <lineage>
        <taxon>Eukaryota</taxon>
        <taxon>Viridiplantae</taxon>
        <taxon>Streptophyta</taxon>
        <taxon>Embryophyta</taxon>
        <taxon>Tracheophyta</taxon>
        <taxon>Spermatophyta</taxon>
        <taxon>Magnoliopsida</taxon>
        <taxon>Liliopsida</taxon>
        <taxon>Poales</taxon>
        <taxon>Poaceae</taxon>
        <taxon>PACMAD clade</taxon>
        <taxon>Panicoideae</taxon>
        <taxon>Panicodae</taxon>
        <taxon>Paniceae</taxon>
        <taxon>Cenchrinae</taxon>
        <taxon>Setaria</taxon>
    </lineage>
</organism>
<feature type="repeat" description="PPR" evidence="3">
    <location>
        <begin position="450"/>
        <end position="484"/>
    </location>
</feature>
<name>K4A767_SETIT</name>
<evidence type="ECO:0000313" key="6">
    <source>
        <dbReference type="Proteomes" id="UP000004995"/>
    </source>
</evidence>
<dbReference type="Gene3D" id="1.25.40.10">
    <property type="entry name" value="Tetratricopeptide repeat domain"/>
    <property type="match status" value="4"/>
</dbReference>
<feature type="repeat" description="PPR" evidence="3">
    <location>
        <begin position="485"/>
        <end position="519"/>
    </location>
</feature>
<feature type="repeat" description="PPR" evidence="3">
    <location>
        <begin position="555"/>
        <end position="589"/>
    </location>
</feature>
<evidence type="ECO:0008006" key="7">
    <source>
        <dbReference type="Google" id="ProtNLM"/>
    </source>
</evidence>
<reference evidence="5" key="2">
    <citation type="submission" date="2018-08" db="UniProtKB">
        <authorList>
            <consortium name="EnsemblPlants"/>
        </authorList>
    </citation>
    <scope>IDENTIFICATION</scope>
    <source>
        <strain evidence="5">Yugu1</strain>
    </source>
</reference>
<dbReference type="PROSITE" id="PS51375">
    <property type="entry name" value="PPR"/>
    <property type="match status" value="8"/>
</dbReference>
<evidence type="ECO:0000256" key="2">
    <source>
        <dbReference type="ARBA" id="ARBA00022946"/>
    </source>
</evidence>
<dbReference type="Proteomes" id="UP000004995">
    <property type="component" value="Unassembled WGS sequence"/>
</dbReference>
<proteinExistence type="predicted"/>
<dbReference type="eggNOG" id="KOG4197">
    <property type="taxonomic scope" value="Eukaryota"/>
</dbReference>
<evidence type="ECO:0000256" key="4">
    <source>
        <dbReference type="SAM" id="MobiDB-lite"/>
    </source>
</evidence>
<dbReference type="Pfam" id="PF01535">
    <property type="entry name" value="PPR"/>
    <property type="match status" value="3"/>
</dbReference>
<feature type="repeat" description="PPR" evidence="3">
    <location>
        <begin position="310"/>
        <end position="344"/>
    </location>
</feature>
<dbReference type="AlphaFoldDB" id="K4A767"/>
<feature type="compositionally biased region" description="Acidic residues" evidence="4">
    <location>
        <begin position="50"/>
        <end position="60"/>
    </location>
</feature>
<evidence type="ECO:0000256" key="1">
    <source>
        <dbReference type="ARBA" id="ARBA00022737"/>
    </source>
</evidence>
<feature type="repeat" description="PPR" evidence="3">
    <location>
        <begin position="380"/>
        <end position="414"/>
    </location>
</feature>
<feature type="repeat" description="PPR" evidence="3">
    <location>
        <begin position="345"/>
        <end position="379"/>
    </location>
</feature>
<accession>K4A767</accession>
<keyword evidence="6" id="KW-1185">Reference proteome</keyword>
<dbReference type="SUPFAM" id="SSF81901">
    <property type="entry name" value="HCP-like"/>
    <property type="match status" value="1"/>
</dbReference>
<dbReference type="EMBL" id="AGNK02005978">
    <property type="status" value="NOT_ANNOTATED_CDS"/>
    <property type="molecule type" value="Genomic_DNA"/>
</dbReference>
<dbReference type="Pfam" id="PF13041">
    <property type="entry name" value="PPR_2"/>
    <property type="match status" value="2"/>
</dbReference>
<evidence type="ECO:0000256" key="3">
    <source>
        <dbReference type="PROSITE-ProRule" id="PRU00708"/>
    </source>
</evidence>
<dbReference type="NCBIfam" id="TIGR00756">
    <property type="entry name" value="PPR"/>
    <property type="match status" value="7"/>
</dbReference>
<dbReference type="OMA" id="EAYCIFK"/>
<dbReference type="Pfam" id="PF12854">
    <property type="entry name" value="PPR_1"/>
    <property type="match status" value="1"/>
</dbReference>
<keyword evidence="1" id="KW-0677">Repeat</keyword>
<dbReference type="InParanoid" id="K4A767"/>
<dbReference type="InterPro" id="IPR011990">
    <property type="entry name" value="TPR-like_helical_dom_sf"/>
</dbReference>
<evidence type="ECO:0000313" key="5">
    <source>
        <dbReference type="EnsemblPlants" id="KQK90778"/>
    </source>
</evidence>
<keyword evidence="2" id="KW-0809">Transit peptide</keyword>
<dbReference type="PANTHER" id="PTHR47932">
    <property type="entry name" value="ATPASE EXPRESSION PROTEIN 3"/>
    <property type="match status" value="1"/>
</dbReference>
<dbReference type="EnsemblPlants" id="KQK90778">
    <property type="protein sequence ID" value="KQK90778"/>
    <property type="gene ID" value="SETIT_034723mg"/>
</dbReference>
<feature type="repeat" description="PPR" evidence="3">
    <location>
        <begin position="415"/>
        <end position="449"/>
    </location>
</feature>
<feature type="repeat" description="PPR" evidence="3">
    <location>
        <begin position="240"/>
        <end position="274"/>
    </location>
</feature>
<dbReference type="HOGENOM" id="CLU_002706_49_0_1"/>
<sequence>MYLHATPTKYREVRIDGLAHRPNQIAPSPRTLRSYASYRTPGTRHNENSPDCEGDVADEETGLRRRPTVETPGSASAAPAPTVAVAGVVVVLAPRRAPAVPPPRAVAPARTPAASRLLSLVPAAVLSDPDFARLTLSRLLPAPAPSLRFLRFLSSHLPAPAPDAAPAGASPPLPGVDEFLLRLPPRLAADAADLLASQLGIHPSLRALNTASRVALRAARPDLVFRLFSAFSSSPDYPGDATTVGCLARAYAAEGRPLDGLQLLRDAARRGSPPPADAAADVVGAFAADGNFAKVSATLHLMIAAGSIPDTVVYQRIIHGLFARGEGREALRVFREIKQRGYEIDRAMYTMVIHGLYEMRRTRHARKMWDEMVGRGFEPNEYAYCSRVTHYCKAGDFEKARKVYDEMLGKGFKQTTVTCNILIKGFCVHERVYDALEVFEEMSIKGIKHDVITYNTLIRGLCKVGMLAEAIRMYEWLSSSGLEPTVSTFSPLIATMCKEGQVDAAVDLIKSMQAKGLEPLVWNNDCIINGFCKIGRSDEGMAWLAGMLKNNIKPRQQTFNSLVESLSTSGRVDDALLILDIMFKVGFELGRCACTILVDKLCTGNVLYSHQLDDILASNQ</sequence>
<dbReference type="FunCoup" id="K4A767">
    <property type="interactions" value="171"/>
</dbReference>
<dbReference type="Gramene" id="KQK90778">
    <property type="protein sequence ID" value="KQK90778"/>
    <property type="gene ID" value="SETIT_034723mg"/>
</dbReference>
<dbReference type="PANTHER" id="PTHR47932:SF62">
    <property type="entry name" value="EXPRESSED PROTEIN"/>
    <property type="match status" value="1"/>
</dbReference>
<protein>
    <recommendedName>
        <fullName evidence="7">Pentacotripeptide-repeat region of PRORP domain-containing protein</fullName>
    </recommendedName>
</protein>